<dbReference type="InterPro" id="IPR029071">
    <property type="entry name" value="Ubiquitin-like_domsf"/>
</dbReference>
<evidence type="ECO:0000313" key="2">
    <source>
        <dbReference type="Proteomes" id="UP000784294"/>
    </source>
</evidence>
<gene>
    <name evidence="1" type="ORF">PXEA_LOCUS9899</name>
</gene>
<reference evidence="1" key="1">
    <citation type="submission" date="2018-11" db="EMBL/GenBank/DDBJ databases">
        <authorList>
            <consortium name="Pathogen Informatics"/>
        </authorList>
    </citation>
    <scope>NUCLEOTIDE SEQUENCE</scope>
</reference>
<name>A0A448WNX1_9PLAT</name>
<dbReference type="AlphaFoldDB" id="A0A448WNX1"/>
<organism evidence="1 2">
    <name type="scientific">Protopolystoma xenopodis</name>
    <dbReference type="NCBI Taxonomy" id="117903"/>
    <lineage>
        <taxon>Eukaryota</taxon>
        <taxon>Metazoa</taxon>
        <taxon>Spiralia</taxon>
        <taxon>Lophotrochozoa</taxon>
        <taxon>Platyhelminthes</taxon>
        <taxon>Monogenea</taxon>
        <taxon>Polyopisthocotylea</taxon>
        <taxon>Polystomatidea</taxon>
        <taxon>Polystomatidae</taxon>
        <taxon>Protopolystoma</taxon>
    </lineage>
</organism>
<dbReference type="EMBL" id="CAAALY010028523">
    <property type="protein sequence ID" value="VEL16459.1"/>
    <property type="molecule type" value="Genomic_DNA"/>
</dbReference>
<protein>
    <recommendedName>
        <fullName evidence="3">Ubiquitin-like domain-containing protein</fullName>
    </recommendedName>
</protein>
<accession>A0A448WNX1</accession>
<proteinExistence type="predicted"/>
<dbReference type="OrthoDB" id="5273213at2759"/>
<evidence type="ECO:0008006" key="3">
    <source>
        <dbReference type="Google" id="ProtNLM"/>
    </source>
</evidence>
<comment type="caution">
    <text evidence="1">The sequence shown here is derived from an EMBL/GenBank/DDBJ whole genome shotgun (WGS) entry which is preliminary data.</text>
</comment>
<evidence type="ECO:0000313" key="1">
    <source>
        <dbReference type="EMBL" id="VEL16459.1"/>
    </source>
</evidence>
<dbReference type="Gene3D" id="3.10.20.90">
    <property type="entry name" value="Phosphatidylinositol 3-kinase Catalytic Subunit, Chain A, domain 1"/>
    <property type="match status" value="1"/>
</dbReference>
<dbReference type="Proteomes" id="UP000784294">
    <property type="component" value="Unassembled WGS sequence"/>
</dbReference>
<keyword evidence="2" id="KW-1185">Reference proteome</keyword>
<dbReference type="SUPFAM" id="SSF54236">
    <property type="entry name" value="Ubiquitin-like"/>
    <property type="match status" value="1"/>
</dbReference>
<sequence>MISLVFRCQPPSPGLPPNSQHVTLRLPLRITVGHLRGMLRKILRLPSKSELRIVVEDDRSRASGICLELEADTRELGFYDLDENTEVTVHWTE</sequence>